<dbReference type="GO" id="GO:0004540">
    <property type="term" value="F:RNA nuclease activity"/>
    <property type="evidence" value="ECO:0007669"/>
    <property type="project" value="InterPro"/>
</dbReference>
<dbReference type="EMBL" id="DRPZ01000135">
    <property type="protein sequence ID" value="HGY09381.1"/>
    <property type="molecule type" value="Genomic_DNA"/>
</dbReference>
<dbReference type="PANTHER" id="PTHR34139">
    <property type="entry name" value="UPF0331 PROTEIN MJ0127"/>
    <property type="match status" value="1"/>
</dbReference>
<dbReference type="PANTHER" id="PTHR34139:SF1">
    <property type="entry name" value="RNASE MJ1380-RELATED"/>
    <property type="match status" value="1"/>
</dbReference>
<accession>A0A7C4ZHJ7</accession>
<evidence type="ECO:0000256" key="5">
    <source>
        <dbReference type="ARBA" id="ARBA00022801"/>
    </source>
</evidence>
<keyword evidence="3" id="KW-0540">Nuclease</keyword>
<dbReference type="InterPro" id="IPR008201">
    <property type="entry name" value="HepT-like"/>
</dbReference>
<reference evidence="6" key="1">
    <citation type="journal article" date="2020" name="mSystems">
        <title>Genome- and Community-Level Interaction Insights into Carbon Utilization and Element Cycling Functions of Hydrothermarchaeota in Hydrothermal Sediment.</title>
        <authorList>
            <person name="Zhou Z."/>
            <person name="Liu Y."/>
            <person name="Xu W."/>
            <person name="Pan J."/>
            <person name="Luo Z.H."/>
            <person name="Li M."/>
        </authorList>
    </citation>
    <scope>NUCLEOTIDE SEQUENCE [LARGE SCALE GENOMIC DNA]</scope>
    <source>
        <strain evidence="6">HyVt-570</strain>
    </source>
</reference>
<dbReference type="Proteomes" id="UP000885759">
    <property type="component" value="Unassembled WGS sequence"/>
</dbReference>
<evidence type="ECO:0000256" key="2">
    <source>
        <dbReference type="ARBA" id="ARBA00022649"/>
    </source>
</evidence>
<comment type="caution">
    <text evidence="6">The sequence shown here is derived from an EMBL/GenBank/DDBJ whole genome shotgun (WGS) entry which is preliminary data.</text>
</comment>
<keyword evidence="4" id="KW-0547">Nucleotide-binding</keyword>
<dbReference type="Pfam" id="PF01934">
    <property type="entry name" value="HepT-like"/>
    <property type="match status" value="1"/>
</dbReference>
<evidence type="ECO:0000313" key="6">
    <source>
        <dbReference type="EMBL" id="HGY09381.1"/>
    </source>
</evidence>
<dbReference type="GO" id="GO:0110001">
    <property type="term" value="C:toxin-antitoxin complex"/>
    <property type="evidence" value="ECO:0007669"/>
    <property type="project" value="InterPro"/>
</dbReference>
<name>A0A7C4ZHJ7_9DEIN</name>
<organism evidence="6">
    <name type="scientific">Oceanithermus profundus</name>
    <dbReference type="NCBI Taxonomy" id="187137"/>
    <lineage>
        <taxon>Bacteria</taxon>
        <taxon>Thermotogati</taxon>
        <taxon>Deinococcota</taxon>
        <taxon>Deinococci</taxon>
        <taxon>Thermales</taxon>
        <taxon>Thermaceae</taxon>
        <taxon>Oceanithermus</taxon>
    </lineage>
</organism>
<keyword evidence="1" id="KW-0597">Phosphoprotein</keyword>
<keyword evidence="2" id="KW-1277">Toxin-antitoxin system</keyword>
<evidence type="ECO:0000256" key="1">
    <source>
        <dbReference type="ARBA" id="ARBA00022553"/>
    </source>
</evidence>
<gene>
    <name evidence="6" type="ORF">ENK37_04910</name>
</gene>
<dbReference type="GO" id="GO:0016787">
    <property type="term" value="F:hydrolase activity"/>
    <property type="evidence" value="ECO:0007669"/>
    <property type="project" value="UniProtKB-KW"/>
</dbReference>
<sequence length="115" mass="13386">MDRSKPTRTYLEDILENARKAQDFLRELESPDALNEDDLRLYASLRALEIIGEAAKRVPTDFRERHPEIPWREMAGMRDKLVHDYLGVDVQVVWATVNESLPRLVLQLEELLGEV</sequence>
<dbReference type="AlphaFoldDB" id="A0A7C4ZHJ7"/>
<protein>
    <submittedName>
        <fullName evidence="6">DUF86 domain-containing protein</fullName>
    </submittedName>
</protein>
<keyword evidence="5" id="KW-0378">Hydrolase</keyword>
<evidence type="ECO:0000256" key="4">
    <source>
        <dbReference type="ARBA" id="ARBA00022741"/>
    </source>
</evidence>
<dbReference type="InterPro" id="IPR051813">
    <property type="entry name" value="HepT_RNase_toxin"/>
</dbReference>
<proteinExistence type="predicted"/>
<dbReference type="GO" id="GO:0000166">
    <property type="term" value="F:nucleotide binding"/>
    <property type="evidence" value="ECO:0007669"/>
    <property type="project" value="UniProtKB-KW"/>
</dbReference>
<evidence type="ECO:0000256" key="3">
    <source>
        <dbReference type="ARBA" id="ARBA00022722"/>
    </source>
</evidence>